<accession>A0AAJ0FZH9</accession>
<sequence>MSGLGNLEQSVVDEGVYWEENSVLGKQVDAQLAHGYYFKTPEGLRFCKSRNFDDERIRNILENLLPGSSLGFYKSYGAAERDLCVLNRTSEETKVIVVQFWSSKSRVVFHRNSHRHVLNAIAAPTGLLEIPAVELNTTEIARQIAPMGGGGFSILDGRTGFRILEGRAIMFAFVAPDELIHWAKMELPNLPELQAEVEEIETNYKTIGVNFKFVERRFGVNCA</sequence>
<dbReference type="Proteomes" id="UP001251528">
    <property type="component" value="Unassembled WGS sequence"/>
</dbReference>
<dbReference type="EMBL" id="JASWJB010000077">
    <property type="protein sequence ID" value="KAK2600330.1"/>
    <property type="molecule type" value="Genomic_DNA"/>
</dbReference>
<comment type="caution">
    <text evidence="1">The sequence shown here is derived from an EMBL/GenBank/DDBJ whole genome shotgun (WGS) entry which is preliminary data.</text>
</comment>
<dbReference type="AlphaFoldDB" id="A0AAJ0FZH9"/>
<evidence type="ECO:0000313" key="1">
    <source>
        <dbReference type="EMBL" id="KAK2600330.1"/>
    </source>
</evidence>
<name>A0AAJ0FZH9_9HYPO</name>
<protein>
    <submittedName>
        <fullName evidence="1">Uncharacterized protein</fullName>
    </submittedName>
</protein>
<proteinExistence type="predicted"/>
<gene>
    <name evidence="1" type="ORF">QQS21_004971</name>
</gene>
<evidence type="ECO:0000313" key="2">
    <source>
        <dbReference type="Proteomes" id="UP001251528"/>
    </source>
</evidence>
<reference evidence="1" key="1">
    <citation type="submission" date="2023-06" db="EMBL/GenBank/DDBJ databases">
        <title>Conoideocrella luteorostrata (Hypocreales: Clavicipitaceae), a potential biocontrol fungus for elongate hemlock scale in United States Christmas tree production areas.</title>
        <authorList>
            <person name="Barrett H."/>
            <person name="Lovett B."/>
            <person name="Macias A.M."/>
            <person name="Stajich J.E."/>
            <person name="Kasson M.T."/>
        </authorList>
    </citation>
    <scope>NUCLEOTIDE SEQUENCE</scope>
    <source>
        <strain evidence="1">ARSEF 14590</strain>
    </source>
</reference>
<organism evidence="1 2">
    <name type="scientific">Conoideocrella luteorostrata</name>
    <dbReference type="NCBI Taxonomy" id="1105319"/>
    <lineage>
        <taxon>Eukaryota</taxon>
        <taxon>Fungi</taxon>
        <taxon>Dikarya</taxon>
        <taxon>Ascomycota</taxon>
        <taxon>Pezizomycotina</taxon>
        <taxon>Sordariomycetes</taxon>
        <taxon>Hypocreomycetidae</taxon>
        <taxon>Hypocreales</taxon>
        <taxon>Clavicipitaceae</taxon>
        <taxon>Conoideocrella</taxon>
    </lineage>
</organism>
<keyword evidence="2" id="KW-1185">Reference proteome</keyword>